<evidence type="ECO:0000313" key="3">
    <source>
        <dbReference type="Proteomes" id="UP001164712"/>
    </source>
</evidence>
<dbReference type="Proteomes" id="UP001164712">
    <property type="component" value="Chromosome"/>
</dbReference>
<dbReference type="InterPro" id="IPR025309">
    <property type="entry name" value="KTSC_dom"/>
</dbReference>
<gene>
    <name evidence="2" type="ORF">O1V66_10330</name>
</gene>
<dbReference type="RefSeq" id="WP_045046500.1">
    <property type="nucleotide sequence ID" value="NZ_CP114058.1"/>
</dbReference>
<proteinExistence type="predicted"/>
<evidence type="ECO:0000313" key="2">
    <source>
        <dbReference type="EMBL" id="WAT02859.1"/>
    </source>
</evidence>
<organism evidence="2 3">
    <name type="scientific">Rouxiella chamberiensis</name>
    <dbReference type="NCBI Taxonomy" id="1513468"/>
    <lineage>
        <taxon>Bacteria</taxon>
        <taxon>Pseudomonadati</taxon>
        <taxon>Pseudomonadota</taxon>
        <taxon>Gammaproteobacteria</taxon>
        <taxon>Enterobacterales</taxon>
        <taxon>Yersiniaceae</taxon>
        <taxon>Rouxiella</taxon>
    </lineage>
</organism>
<name>A0ABY7HUY5_9GAMM</name>
<reference evidence="2" key="1">
    <citation type="submission" date="2022-12" db="EMBL/GenBank/DDBJ databases">
        <title>Complete genome sequence of an Australian strain of Rouxiella badensis DAR84756 and resolution of the R. badensis DSM100043 and R. chamberiensis DSM28324 genomes.</title>
        <authorList>
            <person name="Paul S."/>
            <person name="Anderson P.J."/>
            <person name="Maynard G."/>
            <person name="Dyall-Smith M."/>
            <person name="Kudinha T."/>
        </authorList>
    </citation>
    <scope>NUCLEOTIDE SEQUENCE</scope>
    <source>
        <strain evidence="2">DSM 28324</strain>
    </source>
</reference>
<accession>A0ABY7HUY5</accession>
<feature type="domain" description="KTSC" evidence="1">
    <location>
        <begin position="9"/>
        <end position="64"/>
    </location>
</feature>
<protein>
    <submittedName>
        <fullName evidence="2">KTSC domain-containing protein</fullName>
    </submittedName>
</protein>
<keyword evidence="3" id="KW-1185">Reference proteome</keyword>
<sequence length="76" mass="8884">MVCNQHITSKLRSICYNPGLHTLNVIFSEGEAYQYVAVPCYMHAELMKTDRKEEFIEQHIKNVFVSRALDQPLPMR</sequence>
<evidence type="ECO:0000259" key="1">
    <source>
        <dbReference type="Pfam" id="PF13619"/>
    </source>
</evidence>
<dbReference type="Pfam" id="PF13619">
    <property type="entry name" value="KTSC"/>
    <property type="match status" value="1"/>
</dbReference>
<dbReference type="EMBL" id="CP114058">
    <property type="protein sequence ID" value="WAT02859.1"/>
    <property type="molecule type" value="Genomic_DNA"/>
</dbReference>